<dbReference type="GeneID" id="24101733"/>
<dbReference type="Gene3D" id="2.120.10.70">
    <property type="entry name" value="Fucose-specific lectin"/>
    <property type="match status" value="1"/>
</dbReference>
<accession>J4GIZ3</accession>
<proteinExistence type="inferred from homology"/>
<dbReference type="EMBL" id="HE797526">
    <property type="protein sequence ID" value="CCM06833.1"/>
    <property type="molecule type" value="Genomic_DNA"/>
</dbReference>
<name>J4GIZ3_9APHY</name>
<reference evidence="3 4" key="1">
    <citation type="journal article" date="2012" name="Appl. Environ. Microbiol.">
        <title>Short-read sequencing for genomic analysis of the brown rot fungus Fibroporia radiculosa.</title>
        <authorList>
            <person name="Tang J.D."/>
            <person name="Perkins A.D."/>
            <person name="Sonstegard T.S."/>
            <person name="Schroeder S.G."/>
            <person name="Burgess S.C."/>
            <person name="Diehl S.V."/>
        </authorList>
    </citation>
    <scope>NUCLEOTIDE SEQUENCE [LARGE SCALE GENOMIC DNA]</scope>
    <source>
        <strain evidence="3 4">TFFH 294</strain>
    </source>
</reference>
<protein>
    <submittedName>
        <fullName evidence="3">Uncharacterized protein</fullName>
    </submittedName>
</protein>
<keyword evidence="4" id="KW-1185">Reference proteome</keyword>
<dbReference type="Pfam" id="PF07938">
    <property type="entry name" value="Fungal_lectin"/>
    <property type="match status" value="1"/>
</dbReference>
<gene>
    <name evidence="3" type="ORF">FIBRA_09136</name>
</gene>
<organism evidence="3 4">
    <name type="scientific">Fibroporia radiculosa</name>
    <dbReference type="NCBI Taxonomy" id="599839"/>
    <lineage>
        <taxon>Eukaryota</taxon>
        <taxon>Fungi</taxon>
        <taxon>Dikarya</taxon>
        <taxon>Basidiomycota</taxon>
        <taxon>Agaricomycotina</taxon>
        <taxon>Agaricomycetes</taxon>
        <taxon>Polyporales</taxon>
        <taxon>Fibroporiaceae</taxon>
        <taxon>Fibroporia</taxon>
    </lineage>
</organism>
<dbReference type="AlphaFoldDB" id="J4GIZ3"/>
<feature type="region of interest" description="Disordered" evidence="2">
    <location>
        <begin position="12"/>
        <end position="32"/>
    </location>
</feature>
<evidence type="ECO:0000313" key="3">
    <source>
        <dbReference type="EMBL" id="CCM06833.1"/>
    </source>
</evidence>
<dbReference type="Proteomes" id="UP000006352">
    <property type="component" value="Unassembled WGS sequence"/>
</dbReference>
<sequence>MSLPRPIYKIAQVQDKRSSSSGGSKTVRTPLTYPSRNEQHRIHVLLRPGTMTSYPWVQGITGTTSLLVRGPTCHNVHVYYVGRESQIVELEYNCAQDPAATQLSPQSSTITGTYRAQQSSALAAVAFDNQIRVYYMNTQNIVSELIYDGAKWSDTDSTLSAKGFMVYTLSILYATATRNDGGACEIHVGFQPVRSPGCIQEAHYVDGEWHLLELV</sequence>
<dbReference type="SUPFAM" id="SSF89372">
    <property type="entry name" value="Fucose-specific lectin"/>
    <property type="match status" value="1"/>
</dbReference>
<dbReference type="HOGENOM" id="CLU_1283277_0_0_1"/>
<evidence type="ECO:0000256" key="1">
    <source>
        <dbReference type="ARBA" id="ARBA00009042"/>
    </source>
</evidence>
<dbReference type="InParanoid" id="J4GIZ3"/>
<dbReference type="RefSeq" id="XP_012176854.1">
    <property type="nucleotide sequence ID" value="XM_012321464.1"/>
</dbReference>
<dbReference type="OrthoDB" id="5273855at2759"/>
<feature type="compositionally biased region" description="Polar residues" evidence="2">
    <location>
        <begin position="19"/>
        <end position="32"/>
    </location>
</feature>
<comment type="similarity">
    <text evidence="1">Belongs to the fungal fucose-specific lectin family.</text>
</comment>
<evidence type="ECO:0000313" key="4">
    <source>
        <dbReference type="Proteomes" id="UP000006352"/>
    </source>
</evidence>
<dbReference type="InterPro" id="IPR012475">
    <property type="entry name" value="Fungal_lectin"/>
</dbReference>
<evidence type="ECO:0000256" key="2">
    <source>
        <dbReference type="SAM" id="MobiDB-lite"/>
    </source>
</evidence>